<evidence type="ECO:0000313" key="12">
    <source>
        <dbReference type="Proteomes" id="UP000199556"/>
    </source>
</evidence>
<evidence type="ECO:0000256" key="9">
    <source>
        <dbReference type="ARBA" id="ARBA00049893"/>
    </source>
</evidence>
<keyword evidence="12" id="KW-1185">Reference proteome</keyword>
<protein>
    <recommendedName>
        <fullName evidence="10">Purine nucleoside phosphorylase</fullName>
    </recommendedName>
</protein>
<evidence type="ECO:0000256" key="6">
    <source>
        <dbReference type="ARBA" id="ARBA00022833"/>
    </source>
</evidence>
<dbReference type="RefSeq" id="WP_218149017.1">
    <property type="nucleotide sequence ID" value="NZ_FOUO01000001.1"/>
</dbReference>
<reference evidence="11 12" key="1">
    <citation type="submission" date="2016-10" db="EMBL/GenBank/DDBJ databases">
        <authorList>
            <person name="de Groot N.N."/>
        </authorList>
    </citation>
    <scope>NUCLEOTIDE SEQUENCE [LARGE SCALE GENOMIC DNA]</scope>
    <source>
        <strain evidence="11 12">DSM 4180</strain>
    </source>
</reference>
<dbReference type="EMBL" id="FOUO01000001">
    <property type="protein sequence ID" value="SFM25265.1"/>
    <property type="molecule type" value="Genomic_DNA"/>
</dbReference>
<proteinExistence type="inferred from homology"/>
<dbReference type="PANTHER" id="PTHR30616">
    <property type="entry name" value="UNCHARACTERIZED PROTEIN YFIH"/>
    <property type="match status" value="1"/>
</dbReference>
<dbReference type="InterPro" id="IPR038371">
    <property type="entry name" value="Cu_polyphenol_OxRdtase_sf"/>
</dbReference>
<dbReference type="GO" id="GO:0016787">
    <property type="term" value="F:hydrolase activity"/>
    <property type="evidence" value="ECO:0007669"/>
    <property type="project" value="UniProtKB-KW"/>
</dbReference>
<comment type="catalytic activity">
    <reaction evidence="9">
        <text>S-methyl-5'-thioadenosine + phosphate = 5-(methylsulfanyl)-alpha-D-ribose 1-phosphate + adenine</text>
        <dbReference type="Rhea" id="RHEA:11852"/>
        <dbReference type="ChEBI" id="CHEBI:16708"/>
        <dbReference type="ChEBI" id="CHEBI:17509"/>
        <dbReference type="ChEBI" id="CHEBI:43474"/>
        <dbReference type="ChEBI" id="CHEBI:58533"/>
        <dbReference type="EC" id="2.4.2.28"/>
    </reaction>
    <physiologicalReaction direction="left-to-right" evidence="9">
        <dbReference type="Rhea" id="RHEA:11853"/>
    </physiologicalReaction>
</comment>
<accession>A0A1I4PCE3</accession>
<evidence type="ECO:0000256" key="10">
    <source>
        <dbReference type="RuleBase" id="RU361274"/>
    </source>
</evidence>
<keyword evidence="5" id="KW-0378">Hydrolase</keyword>
<dbReference type="SUPFAM" id="SSF64438">
    <property type="entry name" value="CNF1/YfiH-like putative cysteine hydrolases"/>
    <property type="match status" value="1"/>
</dbReference>
<dbReference type="InterPro" id="IPR011324">
    <property type="entry name" value="Cytotoxic_necrot_fac-like_cat"/>
</dbReference>
<dbReference type="STRING" id="195064.SAMN05421721_101154"/>
<keyword evidence="4" id="KW-0479">Metal-binding</keyword>
<evidence type="ECO:0000313" key="11">
    <source>
        <dbReference type="EMBL" id="SFM25265.1"/>
    </source>
</evidence>
<evidence type="ECO:0000256" key="8">
    <source>
        <dbReference type="ARBA" id="ARBA00048968"/>
    </source>
</evidence>
<evidence type="ECO:0000256" key="4">
    <source>
        <dbReference type="ARBA" id="ARBA00022723"/>
    </source>
</evidence>
<evidence type="ECO:0000256" key="5">
    <source>
        <dbReference type="ARBA" id="ARBA00022801"/>
    </source>
</evidence>
<dbReference type="CDD" id="cd16833">
    <property type="entry name" value="YfiH"/>
    <property type="match status" value="1"/>
</dbReference>
<keyword evidence="3" id="KW-0808">Transferase</keyword>
<evidence type="ECO:0000256" key="7">
    <source>
        <dbReference type="ARBA" id="ARBA00047989"/>
    </source>
</evidence>
<dbReference type="GO" id="GO:0005507">
    <property type="term" value="F:copper ion binding"/>
    <property type="evidence" value="ECO:0007669"/>
    <property type="project" value="TreeGrafter"/>
</dbReference>
<evidence type="ECO:0000256" key="2">
    <source>
        <dbReference type="ARBA" id="ARBA00007353"/>
    </source>
</evidence>
<gene>
    <name evidence="11" type="ORF">SAMN05421721_101154</name>
</gene>
<dbReference type="AlphaFoldDB" id="A0A1I4PCE3"/>
<dbReference type="GO" id="GO:0017061">
    <property type="term" value="F:S-methyl-5-thioadenosine phosphorylase activity"/>
    <property type="evidence" value="ECO:0007669"/>
    <property type="project" value="UniProtKB-EC"/>
</dbReference>
<comment type="similarity">
    <text evidence="2 10">Belongs to the purine nucleoside phosphorylase YfiH/LACC1 family.</text>
</comment>
<dbReference type="NCBIfam" id="TIGR00726">
    <property type="entry name" value="peptidoglycan editing factor PgeF"/>
    <property type="match status" value="1"/>
</dbReference>
<name>A0A1I4PCE3_ECTMO</name>
<dbReference type="Proteomes" id="UP000199556">
    <property type="component" value="Unassembled WGS sequence"/>
</dbReference>
<sequence>MPEPLIIEPRWPAPAGVRAVVTTRSGGVSRPPFQELNLGLHTGDDPQAVLENRRRLTRALDLPGAPAWLEQVHGTTVAEAAAVTPDATQADAAIARRPGIVCAVLTADCLPVCLCDRAGEEVAVAHAGWRGLAAGILEAAVAAFTRPAQSLLAWLGPAIGPAAFQVGPEVRRAFVQQDPDMAHAFTPARGDRWLADLHALARARLRACGVEAVHGMTACTHGEPERFFSYRRDGRTGRMATLIWRE</sequence>
<dbReference type="PANTHER" id="PTHR30616:SF2">
    <property type="entry name" value="PURINE NUCLEOSIDE PHOSPHORYLASE LACC1"/>
    <property type="match status" value="1"/>
</dbReference>
<dbReference type="Gene3D" id="3.60.140.10">
    <property type="entry name" value="CNF1/YfiH-like putative cysteine hydrolases"/>
    <property type="match status" value="1"/>
</dbReference>
<comment type="catalytic activity">
    <reaction evidence="8">
        <text>adenosine + phosphate = alpha-D-ribose 1-phosphate + adenine</text>
        <dbReference type="Rhea" id="RHEA:27642"/>
        <dbReference type="ChEBI" id="CHEBI:16335"/>
        <dbReference type="ChEBI" id="CHEBI:16708"/>
        <dbReference type="ChEBI" id="CHEBI:43474"/>
        <dbReference type="ChEBI" id="CHEBI:57720"/>
        <dbReference type="EC" id="2.4.2.1"/>
    </reaction>
    <physiologicalReaction direction="left-to-right" evidence="8">
        <dbReference type="Rhea" id="RHEA:27643"/>
    </physiologicalReaction>
</comment>
<evidence type="ECO:0000256" key="1">
    <source>
        <dbReference type="ARBA" id="ARBA00000553"/>
    </source>
</evidence>
<evidence type="ECO:0000256" key="3">
    <source>
        <dbReference type="ARBA" id="ARBA00022679"/>
    </source>
</evidence>
<comment type="catalytic activity">
    <reaction evidence="1">
        <text>inosine + phosphate = alpha-D-ribose 1-phosphate + hypoxanthine</text>
        <dbReference type="Rhea" id="RHEA:27646"/>
        <dbReference type="ChEBI" id="CHEBI:17368"/>
        <dbReference type="ChEBI" id="CHEBI:17596"/>
        <dbReference type="ChEBI" id="CHEBI:43474"/>
        <dbReference type="ChEBI" id="CHEBI:57720"/>
        <dbReference type="EC" id="2.4.2.1"/>
    </reaction>
    <physiologicalReaction direction="left-to-right" evidence="1">
        <dbReference type="Rhea" id="RHEA:27647"/>
    </physiologicalReaction>
</comment>
<organism evidence="11 12">
    <name type="scientific">Ectothiorhodospira mobilis</name>
    <dbReference type="NCBI Taxonomy" id="195064"/>
    <lineage>
        <taxon>Bacteria</taxon>
        <taxon>Pseudomonadati</taxon>
        <taxon>Pseudomonadota</taxon>
        <taxon>Gammaproteobacteria</taxon>
        <taxon>Chromatiales</taxon>
        <taxon>Ectothiorhodospiraceae</taxon>
        <taxon>Ectothiorhodospira</taxon>
    </lineage>
</organism>
<dbReference type="Pfam" id="PF02578">
    <property type="entry name" value="Cu-oxidase_4"/>
    <property type="match status" value="1"/>
</dbReference>
<comment type="catalytic activity">
    <reaction evidence="7">
        <text>adenosine + H2O + H(+) = inosine + NH4(+)</text>
        <dbReference type="Rhea" id="RHEA:24408"/>
        <dbReference type="ChEBI" id="CHEBI:15377"/>
        <dbReference type="ChEBI" id="CHEBI:15378"/>
        <dbReference type="ChEBI" id="CHEBI:16335"/>
        <dbReference type="ChEBI" id="CHEBI:17596"/>
        <dbReference type="ChEBI" id="CHEBI:28938"/>
        <dbReference type="EC" id="3.5.4.4"/>
    </reaction>
    <physiologicalReaction direction="left-to-right" evidence="7">
        <dbReference type="Rhea" id="RHEA:24409"/>
    </physiologicalReaction>
</comment>
<dbReference type="InterPro" id="IPR003730">
    <property type="entry name" value="Cu_polyphenol_OxRdtase"/>
</dbReference>
<keyword evidence="6" id="KW-0862">Zinc</keyword>